<dbReference type="RefSeq" id="WP_368502793.1">
    <property type="nucleotide sequence ID" value="NZ_CP162550.1"/>
</dbReference>
<organism evidence="2">
    <name type="scientific">Alkalihalophilus sp. As8PL</name>
    <dbReference type="NCBI Taxonomy" id="3237103"/>
    <lineage>
        <taxon>Bacteria</taxon>
        <taxon>Bacillati</taxon>
        <taxon>Bacillota</taxon>
        <taxon>Bacilli</taxon>
        <taxon>Bacillales</taxon>
        <taxon>Bacillaceae</taxon>
        <taxon>Alkalihalophilus</taxon>
    </lineage>
</organism>
<proteinExistence type="predicted"/>
<dbReference type="InterPro" id="IPR052189">
    <property type="entry name" value="L-asp_N-monooxygenase_NS-form"/>
</dbReference>
<dbReference type="AlphaFoldDB" id="A0AB39BNB6"/>
<geneLocation type="plasmid" evidence="2">
    <name>unnamed</name>
</geneLocation>
<dbReference type="InterPro" id="IPR038732">
    <property type="entry name" value="HpyO/CreE_NAD-binding"/>
</dbReference>
<dbReference type="EMBL" id="CP162550">
    <property type="protein sequence ID" value="XDI35177.1"/>
    <property type="molecule type" value="Genomic_DNA"/>
</dbReference>
<dbReference type="PANTHER" id="PTHR40254:SF1">
    <property type="entry name" value="BLR0577 PROTEIN"/>
    <property type="match status" value="1"/>
</dbReference>
<name>A0AB39BNB6_9BACI</name>
<protein>
    <submittedName>
        <fullName evidence="2">FAD/NAD(P)-binding protein</fullName>
    </submittedName>
</protein>
<feature type="domain" description="FAD-dependent urate hydroxylase HpyO/Asp monooxygenase CreE-like FAD/NAD(P)-binding" evidence="1">
    <location>
        <begin position="5"/>
        <end position="185"/>
    </location>
</feature>
<dbReference type="Pfam" id="PF13454">
    <property type="entry name" value="NAD_binding_9"/>
    <property type="match status" value="1"/>
</dbReference>
<gene>
    <name evidence="2" type="ORF">AB3N04_00200</name>
</gene>
<evidence type="ECO:0000259" key="1">
    <source>
        <dbReference type="Pfam" id="PF13454"/>
    </source>
</evidence>
<evidence type="ECO:0000313" key="2">
    <source>
        <dbReference type="EMBL" id="XDI35177.1"/>
    </source>
</evidence>
<sequence length="642" mass="73098">MKIGIVGLGPRGLSIFERLCANIKEGKNYVKENDYDIYIFDPYPPGGAVWRKNQSKHLLMNTVASQITLYTDESIDCAGPIVKGPSLYEWANSLKQNEYYNGLPRHIQEEIKKMNPNSYPTRAFYGYYMEAAYNNLITDLPSNINVFLHRDEVINIIKVNNELFLETEDSKNNTAVDKAVLTLGHTDHNLNQQGLDIQKFSNDHNLLYYKPANPADINLSDIKPNDTVLIRGLGLNFFDYMALFTIGRDGKFEEKDNKELIYIPSGYEPKMVAGSRRGVPHHSRGENQKGASERHDPIFLTEDMIQILKSKDEVHFGRDLWPLIVNEVESTYYSTYIRNKLGDEIANNFLNDYKQTINNKEDTLLKYRINKKDFLNWDKISHPHSFNKFYSTDEYHQWLDIYLKSDVEESQLGNKAGPLKAALDVLRDIRNEVRLIVDHGGIVASSYENELRKWYTPLNAYLSIGPPVRRIEEMRALIKCGLLTILGPNATFRTNLESGLFEGYSPLVKDSLIKSNILIESRLPEVSITLTSSKLINNLLKKAMATEYKINSKNSTFNTGGLAVSKPPNRLISSDGKPHDNIFIFGVPTEGVHWVTFAGVRPGVNSVTLMESDSISREILFGRIEESVEIHETIITREKAKV</sequence>
<reference evidence="2" key="1">
    <citation type="submission" date="2024-07" db="EMBL/GenBank/DDBJ databases">
        <title>Identification and characteristics of an arsenic-resistant bacterial isolate, which belongs to a novel species.</title>
        <authorList>
            <person name="Juszczyk A."/>
            <person name="Kowalczyk A."/>
            <person name="Was K."/>
            <person name="Kosowicz W."/>
            <person name="Budzyn A."/>
            <person name="Latowski D."/>
        </authorList>
    </citation>
    <scope>NUCLEOTIDE SEQUENCE</scope>
    <source>
        <strain evidence="2">As8PL</strain>
        <plasmid evidence="2">unnamed</plasmid>
    </source>
</reference>
<accession>A0AB39BNB6</accession>
<keyword evidence="2" id="KW-0614">Plasmid</keyword>
<dbReference type="PANTHER" id="PTHR40254">
    <property type="entry name" value="BLR0577 PROTEIN"/>
    <property type="match status" value="1"/>
</dbReference>